<feature type="region of interest" description="Disordered" evidence="1">
    <location>
        <begin position="1"/>
        <end position="112"/>
    </location>
</feature>
<dbReference type="EMBL" id="KZ293689">
    <property type="protein sequence ID" value="PBK85798.1"/>
    <property type="molecule type" value="Genomic_DNA"/>
</dbReference>
<evidence type="ECO:0000256" key="1">
    <source>
        <dbReference type="SAM" id="MobiDB-lite"/>
    </source>
</evidence>
<organism evidence="2 3">
    <name type="scientific">Armillaria gallica</name>
    <name type="common">Bulbous honey fungus</name>
    <name type="synonym">Armillaria bulbosa</name>
    <dbReference type="NCBI Taxonomy" id="47427"/>
    <lineage>
        <taxon>Eukaryota</taxon>
        <taxon>Fungi</taxon>
        <taxon>Dikarya</taxon>
        <taxon>Basidiomycota</taxon>
        <taxon>Agaricomycotina</taxon>
        <taxon>Agaricomycetes</taxon>
        <taxon>Agaricomycetidae</taxon>
        <taxon>Agaricales</taxon>
        <taxon>Marasmiineae</taxon>
        <taxon>Physalacriaceae</taxon>
        <taxon>Armillaria</taxon>
    </lineage>
</organism>
<sequence length="281" mass="31562">MYVRRQPEHGPGIETNPVNKEGKQSRNTSDQFLLEESEVQRGNLSSSWLVEEMEDFSMAEEAKSQKTANKGKGSRTSRGSQEEMDSGRRNSVAPYDESGLEPLGRSTQDDNGRGFYFTFPNPYISDIEEEHAASRSRPAAVDDNMDIVKDLDDEHFDRVLRNETRDRNLMLKGNTRTKNDHENAMKQTKNCKVGAILCYLRVDNVLSKVYNKVYNKLLRIRRVTIQAEGNINDTSCSSTESLSVGMPRTASWEAQRLELTVGPVDDLDDEATISSIGSGVV</sequence>
<evidence type="ECO:0000313" key="3">
    <source>
        <dbReference type="Proteomes" id="UP000217790"/>
    </source>
</evidence>
<gene>
    <name evidence="2" type="ORF">ARMGADRAFT_1036218</name>
</gene>
<protein>
    <submittedName>
        <fullName evidence="2">Uncharacterized protein</fullName>
    </submittedName>
</protein>
<proteinExistence type="predicted"/>
<dbReference type="AlphaFoldDB" id="A0A2H3D4R9"/>
<accession>A0A2H3D4R9</accession>
<dbReference type="InParanoid" id="A0A2H3D4R9"/>
<dbReference type="STRING" id="47427.A0A2H3D4R9"/>
<dbReference type="OrthoDB" id="10570809at2759"/>
<name>A0A2H3D4R9_ARMGA</name>
<reference evidence="3" key="1">
    <citation type="journal article" date="2017" name="Nat. Ecol. Evol.">
        <title>Genome expansion and lineage-specific genetic innovations in the forest pathogenic fungi Armillaria.</title>
        <authorList>
            <person name="Sipos G."/>
            <person name="Prasanna A.N."/>
            <person name="Walter M.C."/>
            <person name="O'Connor E."/>
            <person name="Balint B."/>
            <person name="Krizsan K."/>
            <person name="Kiss B."/>
            <person name="Hess J."/>
            <person name="Varga T."/>
            <person name="Slot J."/>
            <person name="Riley R."/>
            <person name="Boka B."/>
            <person name="Rigling D."/>
            <person name="Barry K."/>
            <person name="Lee J."/>
            <person name="Mihaltcheva S."/>
            <person name="LaButti K."/>
            <person name="Lipzen A."/>
            <person name="Waldron R."/>
            <person name="Moloney N.M."/>
            <person name="Sperisen C."/>
            <person name="Kredics L."/>
            <person name="Vagvoelgyi C."/>
            <person name="Patrignani A."/>
            <person name="Fitzpatrick D."/>
            <person name="Nagy I."/>
            <person name="Doyle S."/>
            <person name="Anderson J.B."/>
            <person name="Grigoriev I.V."/>
            <person name="Gueldener U."/>
            <person name="Muensterkoetter M."/>
            <person name="Nagy L.G."/>
        </authorList>
    </citation>
    <scope>NUCLEOTIDE SEQUENCE [LARGE SCALE GENOMIC DNA]</scope>
    <source>
        <strain evidence="3">Ar21-2</strain>
    </source>
</reference>
<evidence type="ECO:0000313" key="2">
    <source>
        <dbReference type="EMBL" id="PBK85798.1"/>
    </source>
</evidence>
<dbReference type="Proteomes" id="UP000217790">
    <property type="component" value="Unassembled WGS sequence"/>
</dbReference>
<keyword evidence="3" id="KW-1185">Reference proteome</keyword>